<feature type="domain" description="ABC1 atypical kinase-like" evidence="3">
    <location>
        <begin position="67"/>
        <end position="313"/>
    </location>
</feature>
<evidence type="ECO:0000256" key="2">
    <source>
        <dbReference type="SAM" id="Phobius"/>
    </source>
</evidence>
<dbReference type="Gene3D" id="1.10.510.10">
    <property type="entry name" value="Transferase(Phosphotransferase) domain 1"/>
    <property type="match status" value="1"/>
</dbReference>
<organism evidence="4">
    <name type="scientific">Proteinivorax hydrogeniformans</name>
    <dbReference type="NCBI Taxonomy" id="1826727"/>
    <lineage>
        <taxon>Bacteria</taxon>
        <taxon>Bacillati</taxon>
        <taxon>Bacillota</taxon>
        <taxon>Clostridia</taxon>
        <taxon>Eubacteriales</taxon>
        <taxon>Proteinivoracaceae</taxon>
        <taxon>Proteinivorax</taxon>
    </lineage>
</organism>
<keyword evidence="4" id="KW-0418">Kinase</keyword>
<comment type="similarity">
    <text evidence="1">Belongs to the protein kinase superfamily. ADCK protein kinase family.</text>
</comment>
<keyword evidence="2" id="KW-1133">Transmembrane helix</keyword>
<reference evidence="4" key="2">
    <citation type="submission" date="2024-06" db="EMBL/GenBank/DDBJ databases">
        <authorList>
            <person name="Petrova K.O."/>
            <person name="Toshchakov S.V."/>
            <person name="Boltjanskaja Y.V."/>
            <person name="Kevbrin V.V."/>
        </authorList>
    </citation>
    <scope>NUCLEOTIDE SEQUENCE</scope>
    <source>
        <strain evidence="4">Z-710</strain>
    </source>
</reference>
<dbReference type="SUPFAM" id="SSF56112">
    <property type="entry name" value="Protein kinase-like (PK-like)"/>
    <property type="match status" value="1"/>
</dbReference>
<dbReference type="InterPro" id="IPR011009">
    <property type="entry name" value="Kinase-like_dom_sf"/>
</dbReference>
<proteinExistence type="inferred from homology"/>
<evidence type="ECO:0000313" key="4">
    <source>
        <dbReference type="EMBL" id="XCI29611.1"/>
    </source>
</evidence>
<dbReference type="AlphaFoldDB" id="A0AAU8HW25"/>
<dbReference type="EMBL" id="CP159485">
    <property type="protein sequence ID" value="XCI29611.1"/>
    <property type="molecule type" value="Genomic_DNA"/>
</dbReference>
<keyword evidence="4" id="KW-0808">Transferase</keyword>
<dbReference type="PANTHER" id="PTHR10566">
    <property type="entry name" value="CHAPERONE-ACTIVITY OF BC1 COMPLEX CABC1 -RELATED"/>
    <property type="match status" value="1"/>
</dbReference>
<name>A0AAU8HW25_9FIRM</name>
<accession>A0AAU8HW25</accession>
<reference evidence="4" key="1">
    <citation type="journal article" date="2018" name="Antonie Van Leeuwenhoek">
        <title>Proteinivorax hydrogeniformans sp. nov., an anaerobic, haloalkaliphilic bacterium fermenting proteinaceous compounds with high hydrogen production.</title>
        <authorList>
            <person name="Boltyanskaya Y."/>
            <person name="Detkova E."/>
            <person name="Pimenov N."/>
            <person name="Kevbrin V."/>
        </authorList>
    </citation>
    <scope>NUCLEOTIDE SEQUENCE</scope>
    <source>
        <strain evidence="4">Z-710</strain>
    </source>
</reference>
<feature type="transmembrane region" description="Helical" evidence="2">
    <location>
        <begin position="473"/>
        <end position="492"/>
    </location>
</feature>
<dbReference type="InterPro" id="IPR004147">
    <property type="entry name" value="ABC1_dom"/>
</dbReference>
<feature type="transmembrane region" description="Helical" evidence="2">
    <location>
        <begin position="498"/>
        <end position="524"/>
    </location>
</feature>
<evidence type="ECO:0000259" key="3">
    <source>
        <dbReference type="Pfam" id="PF03109"/>
    </source>
</evidence>
<dbReference type="GO" id="GO:0016301">
    <property type="term" value="F:kinase activity"/>
    <property type="evidence" value="ECO:0007669"/>
    <property type="project" value="UniProtKB-KW"/>
</dbReference>
<sequence length="529" mass="59928">METKTNRQRFQQIVSVFVKHGVKDGVANPRQIRKAFEELGPTFIKVGQILSTRPDILSPEYINEFQKLQDKVQKLDEDQVKQILEKEINIDVYTEFNHFELEPLATASIAQVHTAELKSGEKVVLKIKRPKIEKAMAQDLHILKRLTLFLQILPNLIRTEVIKADEMIEELWEHLLQELDFINEAKNIKKFHENNKEFKFIKTPKVIEQYTTRNLLVLEYIDGIKLSDTKLLEEKGYYLDDIIEKLAYSFAHQVLEDGFFHGDPHPGNIIISNNKIAFIDFGAMGTISRGQRNDFNMLLNSIVTNDIDKMLESILRIGVVKGPIDKTRLSNDLEVIYNSYANQPINEIDVVTAIQDNFDVCLDNNIAVPKNVALLAKAMLTLEGVISEITPEFNAIELIAPYARKQMLKPENIKKETLNQIKGLYKTASAGLKIPQTMLDVLKKLSRNDIKVQMEHTNLERGIREIAKTGNRIVFGLITSSLLMASSIVIVADAGPNLYGVSAIGLVGYLTAGFMGLVLLIFIIRSGKM</sequence>
<protein>
    <submittedName>
        <fullName evidence="4">Lipopolysaccharide core heptose(II) kinase RfaY</fullName>
    </submittedName>
</protein>
<gene>
    <name evidence="4" type="ORF">PRVXH_000938</name>
</gene>
<dbReference type="RefSeq" id="WP_353894159.1">
    <property type="nucleotide sequence ID" value="NZ_CP159485.1"/>
</dbReference>
<dbReference type="Pfam" id="PF03109">
    <property type="entry name" value="ABC1"/>
    <property type="match status" value="1"/>
</dbReference>
<evidence type="ECO:0000256" key="1">
    <source>
        <dbReference type="ARBA" id="ARBA00009670"/>
    </source>
</evidence>
<dbReference type="CDD" id="cd05121">
    <property type="entry name" value="ABC1_ADCK3-like"/>
    <property type="match status" value="1"/>
</dbReference>
<dbReference type="PANTHER" id="PTHR10566:SF113">
    <property type="entry name" value="PROTEIN ACTIVITY OF BC1 COMPLEX KINASE 7, CHLOROPLASTIC"/>
    <property type="match status" value="1"/>
</dbReference>
<keyword evidence="2" id="KW-0472">Membrane</keyword>
<keyword evidence="2" id="KW-0812">Transmembrane</keyword>
<dbReference type="InterPro" id="IPR050154">
    <property type="entry name" value="UbiB_kinase"/>
</dbReference>